<evidence type="ECO:0008006" key="3">
    <source>
        <dbReference type="Google" id="ProtNLM"/>
    </source>
</evidence>
<dbReference type="Gene3D" id="3.90.180.10">
    <property type="entry name" value="Medium-chain alcohol dehydrogenases, catalytic domain"/>
    <property type="match status" value="1"/>
</dbReference>
<dbReference type="AlphaFoldDB" id="A0A2D3V102"/>
<protein>
    <recommendedName>
        <fullName evidence="3">Enoyl reductase (ER) domain-containing protein</fullName>
    </recommendedName>
</protein>
<dbReference type="STRING" id="112498.A0A2D3V102"/>
<name>A0A2D3V102_9PEZI</name>
<organism evidence="1 2">
    <name type="scientific">Ramularia collo-cygni</name>
    <dbReference type="NCBI Taxonomy" id="112498"/>
    <lineage>
        <taxon>Eukaryota</taxon>
        <taxon>Fungi</taxon>
        <taxon>Dikarya</taxon>
        <taxon>Ascomycota</taxon>
        <taxon>Pezizomycotina</taxon>
        <taxon>Dothideomycetes</taxon>
        <taxon>Dothideomycetidae</taxon>
        <taxon>Mycosphaerellales</taxon>
        <taxon>Mycosphaerellaceae</taxon>
        <taxon>Ramularia</taxon>
    </lineage>
</organism>
<dbReference type="Proteomes" id="UP000225277">
    <property type="component" value="Unassembled WGS sequence"/>
</dbReference>
<dbReference type="SUPFAM" id="SSF50129">
    <property type="entry name" value="GroES-like"/>
    <property type="match status" value="1"/>
</dbReference>
<dbReference type="OrthoDB" id="120976at2759"/>
<dbReference type="InterPro" id="IPR011032">
    <property type="entry name" value="GroES-like_sf"/>
</dbReference>
<dbReference type="GeneID" id="35600174"/>
<evidence type="ECO:0000313" key="2">
    <source>
        <dbReference type="Proteomes" id="UP000225277"/>
    </source>
</evidence>
<evidence type="ECO:0000313" key="1">
    <source>
        <dbReference type="EMBL" id="CZT19160.1"/>
    </source>
</evidence>
<dbReference type="EMBL" id="FJUY01000007">
    <property type="protein sequence ID" value="CZT19160.1"/>
    <property type="molecule type" value="Genomic_DNA"/>
</dbReference>
<proteinExistence type="predicted"/>
<accession>A0A2D3V102</accession>
<keyword evidence="2" id="KW-1185">Reference proteome</keyword>
<reference evidence="1 2" key="1">
    <citation type="submission" date="2016-03" db="EMBL/GenBank/DDBJ databases">
        <authorList>
            <person name="Ploux O."/>
        </authorList>
    </citation>
    <scope>NUCLEOTIDE SEQUENCE [LARGE SCALE GENOMIC DNA]</scope>
    <source>
        <strain evidence="1 2">URUG2</strain>
    </source>
</reference>
<gene>
    <name evidence="1" type="ORF">RCC_05006</name>
</gene>
<dbReference type="RefSeq" id="XP_023626050.1">
    <property type="nucleotide sequence ID" value="XM_023770282.1"/>
</dbReference>
<sequence length="306" mass="32784">MVSAEVKTACAGNTQSSVVLSPDHVLMTLEHFAPNLGGSKSVQSSVVFSGYVVETGSTVSAVRAGERTLVFGKPSSFQQHPEATQDMILVPSERVHAIPKTLSNLAACSYAGALVTATMILSAKLHMTFLPSSRRPLQGRDIPQPQGARIAIVGGETDLAAALIQLLRRTNHDIRIVVTATMGSQIDLFQRVCHLVSLGASFGIDGALPDLLDHAEGLKDEAGIEVIINTTDKPIRADLLGCLKGPKKTVECQVLDRDPALLDSLVGDAAYRESFYALLAESAEIFARYIEPPDRCVPEEDKNVLR</sequence>